<dbReference type="Pfam" id="PF13450">
    <property type="entry name" value="NAD_binding_8"/>
    <property type="match status" value="1"/>
</dbReference>
<reference evidence="3 4" key="1">
    <citation type="submission" date="2020-08" db="EMBL/GenBank/DDBJ databases">
        <authorList>
            <person name="Hejnol A."/>
        </authorList>
    </citation>
    <scope>NUCLEOTIDE SEQUENCE [LARGE SCALE GENOMIC DNA]</scope>
</reference>
<dbReference type="PANTHER" id="PTHR10742:SF342">
    <property type="entry name" value="AMINE OXIDASE"/>
    <property type="match status" value="1"/>
</dbReference>
<name>A0A7I8VM06_9ANNE</name>
<dbReference type="Pfam" id="PF01593">
    <property type="entry name" value="Amino_oxidase"/>
    <property type="match status" value="2"/>
</dbReference>
<accession>A0A7I8VM06</accession>
<dbReference type="Gene3D" id="3.50.50.60">
    <property type="entry name" value="FAD/NAD(P)-binding domain"/>
    <property type="match status" value="3"/>
</dbReference>
<dbReference type="PANTHER" id="PTHR10742">
    <property type="entry name" value="FLAVIN MONOAMINE OXIDASE"/>
    <property type="match status" value="1"/>
</dbReference>
<evidence type="ECO:0000259" key="2">
    <source>
        <dbReference type="Pfam" id="PF01593"/>
    </source>
</evidence>
<keyword evidence="1" id="KW-0812">Transmembrane</keyword>
<dbReference type="Proteomes" id="UP000549394">
    <property type="component" value="Unassembled WGS sequence"/>
</dbReference>
<keyword evidence="1" id="KW-0472">Membrane</keyword>
<comment type="caution">
    <text evidence="3">The sequence shown here is derived from an EMBL/GenBank/DDBJ whole genome shotgun (WGS) entry which is preliminary data.</text>
</comment>
<proteinExistence type="predicted"/>
<dbReference type="GO" id="GO:0009063">
    <property type="term" value="P:amino acid catabolic process"/>
    <property type="evidence" value="ECO:0007669"/>
    <property type="project" value="TreeGrafter"/>
</dbReference>
<dbReference type="EMBL" id="CAJFCJ010000007">
    <property type="protein sequence ID" value="CAD5117325.1"/>
    <property type="molecule type" value="Genomic_DNA"/>
</dbReference>
<dbReference type="AlphaFoldDB" id="A0A7I8VM06"/>
<evidence type="ECO:0000313" key="3">
    <source>
        <dbReference type="EMBL" id="CAD5117325.1"/>
    </source>
</evidence>
<keyword evidence="4" id="KW-1185">Reference proteome</keyword>
<organism evidence="3 4">
    <name type="scientific">Dimorphilus gyrociliatus</name>
    <dbReference type="NCBI Taxonomy" id="2664684"/>
    <lineage>
        <taxon>Eukaryota</taxon>
        <taxon>Metazoa</taxon>
        <taxon>Spiralia</taxon>
        <taxon>Lophotrochozoa</taxon>
        <taxon>Annelida</taxon>
        <taxon>Polychaeta</taxon>
        <taxon>Polychaeta incertae sedis</taxon>
        <taxon>Dinophilidae</taxon>
        <taxon>Dimorphilus</taxon>
    </lineage>
</organism>
<feature type="domain" description="Amine oxidase" evidence="2">
    <location>
        <begin position="497"/>
        <end position="554"/>
    </location>
</feature>
<gene>
    <name evidence="3" type="ORF">DGYR_LOCUS5862</name>
</gene>
<evidence type="ECO:0000256" key="1">
    <source>
        <dbReference type="SAM" id="Phobius"/>
    </source>
</evidence>
<dbReference type="InterPro" id="IPR002937">
    <property type="entry name" value="Amino_oxidase"/>
</dbReference>
<feature type="domain" description="Amine oxidase" evidence="2">
    <location>
        <begin position="381"/>
        <end position="488"/>
    </location>
</feature>
<protein>
    <submittedName>
        <fullName evidence="3">DgyrCDS6111</fullName>
    </submittedName>
</protein>
<sequence>MKLVSIVKIFAIISFVYCKTATITVDMNRIGEIDKRRVSLSWIKLSTIKKFKQLSFGYNVSSELYLEYALMAMIYKSDKVENIGIERITQLIISILLIIVTFFLNLIFAFVLFGQYYRPPNTIERDDQIDNQEGECKGHTEIIFQNPPGTQGQRLPPTMVTVGKGEGGQQDIYLSFPPKPAPALDGTLDNRDGVTFADYYTGRPFFDVRYGAKHPNSSIVSEIKPSPSSFAKKDSNNIIVTIDKKNPNSKLKAYIKDNTVLVIGGGIAGLTAAKILKDRNVSVTILEASNRIGGRIRTYREEANLTVGQFFQIIDESILDMGEKFGWIETVKRLDNVTVKAYLNMCCNFSKTAIEFLIVILELESLLNYSMVELFMSHYALGSEIPHTIPDGLDQIPNALFRELTQCTAIHFYSKVFKIFTNTTKVCAITIDNSTYCADGLILAVPLGILRSIKFSPGLNYEQNRLFNSLPFVPAIRMLTQFRTSFWKGIGIDEDSKIFRWHKDENTLGAFTQCLRKQCNYHTLIKLREPFGKIHFAGEHTSEWHGWMEGAVESEGKCFFPRLEKFIELNR</sequence>
<dbReference type="InterPro" id="IPR036188">
    <property type="entry name" value="FAD/NAD-bd_sf"/>
</dbReference>
<feature type="transmembrane region" description="Helical" evidence="1">
    <location>
        <begin position="91"/>
        <end position="117"/>
    </location>
</feature>
<dbReference type="Gene3D" id="3.90.660.10">
    <property type="match status" value="1"/>
</dbReference>
<dbReference type="OrthoDB" id="7777654at2759"/>
<dbReference type="InterPro" id="IPR050281">
    <property type="entry name" value="Flavin_monoamine_oxidase"/>
</dbReference>
<dbReference type="GO" id="GO:0001716">
    <property type="term" value="F:L-amino-acid oxidase activity"/>
    <property type="evidence" value="ECO:0007669"/>
    <property type="project" value="TreeGrafter"/>
</dbReference>
<dbReference type="SUPFAM" id="SSF51905">
    <property type="entry name" value="FAD/NAD(P)-binding domain"/>
    <property type="match status" value="1"/>
</dbReference>
<evidence type="ECO:0000313" key="4">
    <source>
        <dbReference type="Proteomes" id="UP000549394"/>
    </source>
</evidence>
<keyword evidence="1" id="KW-1133">Transmembrane helix</keyword>